<protein>
    <submittedName>
        <fullName evidence="5">Gt2</fullName>
    </submittedName>
</protein>
<dbReference type="AlphaFoldDB" id="A0A385JNP8"/>
<dbReference type="InterPro" id="IPR050834">
    <property type="entry name" value="Glycosyltransf_2"/>
</dbReference>
<reference evidence="5" key="1">
    <citation type="journal article" date="2017" name="PLoS ONE">
        <title>Genetic diversity of the O antigens of Proteus species and the development of a suspension array for molecular serotyping.</title>
        <authorList>
            <person name="Yu X."/>
            <person name="Torzewska A."/>
            <person name="Zhang X."/>
            <person name="Yin Z."/>
            <person name="Drzewiecka D."/>
            <person name="Cao H."/>
            <person name="Liu B."/>
            <person name="Knirel Y.A."/>
            <person name="Rozalski A."/>
            <person name="Wang L."/>
        </authorList>
    </citation>
    <scope>NUCLEOTIDE SEQUENCE</scope>
    <source>
        <strain evidence="5">TG 83</strain>
    </source>
</reference>
<comment type="similarity">
    <text evidence="1">Belongs to the glycosyltransferase 2 family.</text>
</comment>
<organism evidence="5">
    <name type="scientific">Proteus mirabilis</name>
    <dbReference type="NCBI Taxonomy" id="584"/>
    <lineage>
        <taxon>Bacteria</taxon>
        <taxon>Pseudomonadati</taxon>
        <taxon>Pseudomonadota</taxon>
        <taxon>Gammaproteobacteria</taxon>
        <taxon>Enterobacterales</taxon>
        <taxon>Morganellaceae</taxon>
        <taxon>Proteus</taxon>
    </lineage>
</organism>
<dbReference type="InterPro" id="IPR001173">
    <property type="entry name" value="Glyco_trans_2-like"/>
</dbReference>
<evidence type="ECO:0000256" key="1">
    <source>
        <dbReference type="ARBA" id="ARBA00006739"/>
    </source>
</evidence>
<dbReference type="PANTHER" id="PTHR43685">
    <property type="entry name" value="GLYCOSYLTRANSFERASE"/>
    <property type="match status" value="1"/>
</dbReference>
<evidence type="ECO:0000256" key="3">
    <source>
        <dbReference type="ARBA" id="ARBA00022679"/>
    </source>
</evidence>
<dbReference type="EMBL" id="KY710725">
    <property type="protein sequence ID" value="AXY99927.1"/>
    <property type="molecule type" value="Genomic_DNA"/>
</dbReference>
<evidence type="ECO:0000256" key="2">
    <source>
        <dbReference type="ARBA" id="ARBA00022676"/>
    </source>
</evidence>
<dbReference type="Pfam" id="PF00535">
    <property type="entry name" value="Glycos_transf_2"/>
    <property type="match status" value="1"/>
</dbReference>
<keyword evidence="3" id="KW-0808">Transferase</keyword>
<accession>A0A385JNP8</accession>
<dbReference type="GO" id="GO:0016757">
    <property type="term" value="F:glycosyltransferase activity"/>
    <property type="evidence" value="ECO:0007669"/>
    <property type="project" value="UniProtKB-KW"/>
</dbReference>
<dbReference type="CDD" id="cd00761">
    <property type="entry name" value="Glyco_tranf_GTA_type"/>
    <property type="match status" value="1"/>
</dbReference>
<keyword evidence="2" id="KW-0328">Glycosyltransferase</keyword>
<dbReference type="PANTHER" id="PTHR43685:SF5">
    <property type="entry name" value="GLYCOSYLTRANSFERASE EPSE-RELATED"/>
    <property type="match status" value="1"/>
</dbReference>
<proteinExistence type="inferred from homology"/>
<dbReference type="SUPFAM" id="SSF53448">
    <property type="entry name" value="Nucleotide-diphospho-sugar transferases"/>
    <property type="match status" value="1"/>
</dbReference>
<name>A0A385JNP8_PROMI</name>
<dbReference type="RefSeq" id="WP_185167750.1">
    <property type="nucleotide sequence ID" value="NZ_CP118637.1"/>
</dbReference>
<dbReference type="Gene3D" id="3.90.550.10">
    <property type="entry name" value="Spore Coat Polysaccharide Biosynthesis Protein SpsA, Chain A"/>
    <property type="match status" value="1"/>
</dbReference>
<feature type="domain" description="Glycosyltransferase 2-like" evidence="4">
    <location>
        <begin position="5"/>
        <end position="157"/>
    </location>
</feature>
<dbReference type="InterPro" id="IPR029044">
    <property type="entry name" value="Nucleotide-diphossugar_trans"/>
</dbReference>
<evidence type="ECO:0000313" key="5">
    <source>
        <dbReference type="EMBL" id="AXY99927.1"/>
    </source>
</evidence>
<evidence type="ECO:0000259" key="4">
    <source>
        <dbReference type="Pfam" id="PF00535"/>
    </source>
</evidence>
<sequence>MDKVSVLIPTYNVVTWIEESIHSILNQTYENIEVIIVDDHSTDGTFELLEKLASNDERIRLFRNKENSKIVMTLNYGLTKVTGKYVVRHDGDDIAALDKIEKQIEYLKRNNLDLVGCQMIPIDESGNQIGKISKLPVGFEKISKTAEFSSPITHIWLTKKFVYDSLNGYREVPYAEDYDFILRCLDAKFKCDNMPIALMKIRHRSGNTADLASLSQRKGHLYALKLHKQRLKKGNDNYQSSEVNKLLKSNFLLLLAHNKSTYFLRKAYYSKSKLSKLLYSILSCILSYYNVKYLYSRLKTKNILSK</sequence>